<dbReference type="PANTHER" id="PTHR11062:SF376">
    <property type="entry name" value="EXOSTOSIN FAMILY PROTEIN"/>
    <property type="match status" value="1"/>
</dbReference>
<feature type="disulfide bond" evidence="4">
    <location>
        <begin position="201"/>
        <end position="211"/>
    </location>
</feature>
<evidence type="ECO:0000259" key="6">
    <source>
        <dbReference type="PROSITE" id="PS50026"/>
    </source>
</evidence>
<dbReference type="InterPro" id="IPR000742">
    <property type="entry name" value="EGF"/>
</dbReference>
<name>A0A7S0RCE8_9CHLO</name>
<keyword evidence="4" id="KW-0245">EGF-like domain</keyword>
<dbReference type="PROSITE" id="PS01186">
    <property type="entry name" value="EGF_2"/>
    <property type="match status" value="3"/>
</dbReference>
<feature type="domain" description="EGF-like" evidence="6">
    <location>
        <begin position="32"/>
        <end position="65"/>
    </location>
</feature>
<feature type="disulfide bond" evidence="4">
    <location>
        <begin position="224"/>
        <end position="233"/>
    </location>
</feature>
<dbReference type="AlphaFoldDB" id="A0A7S0RCE8"/>
<comment type="similarity">
    <text evidence="2">Belongs to the glycosyltransferase 47 family.</text>
</comment>
<keyword evidence="5" id="KW-0732">Signal</keyword>
<reference evidence="7" key="1">
    <citation type="submission" date="2021-01" db="EMBL/GenBank/DDBJ databases">
        <authorList>
            <person name="Corre E."/>
            <person name="Pelletier E."/>
            <person name="Niang G."/>
            <person name="Scheremetjew M."/>
            <person name="Finn R."/>
            <person name="Kale V."/>
            <person name="Holt S."/>
            <person name="Cochrane G."/>
            <person name="Meng A."/>
            <person name="Brown T."/>
            <person name="Cohen L."/>
        </authorList>
    </citation>
    <scope>NUCLEOTIDE SEQUENCE</scope>
    <source>
        <strain evidence="7">SAG 11-49</strain>
    </source>
</reference>
<dbReference type="SUPFAM" id="SSF57196">
    <property type="entry name" value="EGF/Laminin"/>
    <property type="match status" value="1"/>
</dbReference>
<evidence type="ECO:0000313" key="7">
    <source>
        <dbReference type="EMBL" id="CAD8672841.1"/>
    </source>
</evidence>
<dbReference type="InterPro" id="IPR040911">
    <property type="entry name" value="Exostosin_GT47"/>
</dbReference>
<gene>
    <name evidence="7" type="ORF">CLEI1391_LOCUS5484</name>
</gene>
<evidence type="ECO:0000256" key="1">
    <source>
        <dbReference type="ARBA" id="ARBA00004323"/>
    </source>
</evidence>
<evidence type="ECO:0000256" key="4">
    <source>
        <dbReference type="PROSITE-ProRule" id="PRU00076"/>
    </source>
</evidence>
<accession>A0A7S0RCE8</accession>
<dbReference type="GO" id="GO:0016757">
    <property type="term" value="F:glycosyltransferase activity"/>
    <property type="evidence" value="ECO:0007669"/>
    <property type="project" value="InterPro"/>
</dbReference>
<organism evidence="7">
    <name type="scientific">Chlamydomonas leiostraca</name>
    <dbReference type="NCBI Taxonomy" id="1034604"/>
    <lineage>
        <taxon>Eukaryota</taxon>
        <taxon>Viridiplantae</taxon>
        <taxon>Chlorophyta</taxon>
        <taxon>core chlorophytes</taxon>
        <taxon>Chlorophyceae</taxon>
        <taxon>CS clade</taxon>
        <taxon>Chlamydomonadales</taxon>
        <taxon>Chlamydomonadaceae</taxon>
        <taxon>Chlamydomonas</taxon>
    </lineage>
</organism>
<feature type="domain" description="EGF-like" evidence="6">
    <location>
        <begin position="197"/>
        <end position="234"/>
    </location>
</feature>
<keyword evidence="3" id="KW-0333">Golgi apparatus</keyword>
<protein>
    <recommendedName>
        <fullName evidence="6">EGF-like domain-containing protein</fullName>
    </recommendedName>
</protein>
<dbReference type="Gene3D" id="2.10.25.10">
    <property type="entry name" value="Laminin"/>
    <property type="match status" value="1"/>
</dbReference>
<keyword evidence="4" id="KW-1015">Disulfide bond</keyword>
<dbReference type="PROSITE" id="PS50026">
    <property type="entry name" value="EGF_3"/>
    <property type="match status" value="2"/>
</dbReference>
<feature type="chain" id="PRO_5030750520" description="EGF-like domain-containing protein" evidence="5">
    <location>
        <begin position="23"/>
        <end position="644"/>
    </location>
</feature>
<feature type="disulfide bond" evidence="4">
    <location>
        <begin position="55"/>
        <end position="64"/>
    </location>
</feature>
<dbReference type="PROSITE" id="PS00022">
    <property type="entry name" value="EGF_1"/>
    <property type="match status" value="3"/>
</dbReference>
<sequence length="644" mass="72603">MALIDISRVFALLLLLVVSSCAERTLLKGKGGGKDCAKGCTDHGNCNRDLGRCECQLGYTGPTCQDFSLGACRTSDQPDAHVRVGVATPKNCYCYEQWRDLLCRNVTNKVDRLNEEVCVSHITMVGWGDVHCFRKTGAPLAQQVSVVPNISDAAYEWGHGEWRPEPGSNRRFRAIAPMATPLSEVGTSPDDKRALVPLHECPDHCHYNGWCQGTPGTGKYFCRCYMGWSGATCEKAEDDSCLFGCGGRGECKSGWCHCDPGYWGVACARSTGHDQPDKAAQRVPTPTHRLRVYMYDLPPDVAHVVEHDDGSNGIFHIYHTFLTFLRMFLNDWAVRTENPWEANMFFLPVLAYYYTGNLGDASQQILRGVEYARTVFPFYDRYQGRDHFVVLTQDRGACYLDDAPLLRNVIKVTHFGLNQPNITWMKNVKDMKHGCHNPVRDVVFPPIQPDKDARQTHLTFLPYLRNETSHREPVRKVLFFFAGGIRENEPDYSGGVRQALHKILSQNDYPDVAFSDNVKSYGTYSDSLRKSRFCLAVYGHGWGIRLSQAIYHGCIPVIIQDGVYQAFEDLLPYRDFSVRVSKADLPRLIHILRAMPAEEEARLRRGLAAHHLAFVWQPDVGGLAYNYTLASLHKRLSNLRGGLY</sequence>
<feature type="disulfide bond" evidence="4">
    <location>
        <begin position="36"/>
        <end position="46"/>
    </location>
</feature>
<dbReference type="PANTHER" id="PTHR11062">
    <property type="entry name" value="EXOSTOSIN HEPARAN SULFATE GLYCOSYLTRANSFERASE -RELATED"/>
    <property type="match status" value="1"/>
</dbReference>
<dbReference type="Pfam" id="PF03016">
    <property type="entry name" value="Exostosin_GT47"/>
    <property type="match status" value="1"/>
</dbReference>
<evidence type="ECO:0000256" key="2">
    <source>
        <dbReference type="ARBA" id="ARBA00010271"/>
    </source>
</evidence>
<proteinExistence type="inferred from homology"/>
<dbReference type="GO" id="GO:0000139">
    <property type="term" value="C:Golgi membrane"/>
    <property type="evidence" value="ECO:0007669"/>
    <property type="project" value="UniProtKB-SubCell"/>
</dbReference>
<comment type="subcellular location">
    <subcellularLocation>
        <location evidence="1">Golgi apparatus membrane</location>
        <topology evidence="1">Single-pass type II membrane protein</topology>
    </subcellularLocation>
</comment>
<feature type="disulfide bond" evidence="4">
    <location>
        <begin position="205"/>
        <end position="222"/>
    </location>
</feature>
<dbReference type="SMART" id="SM00181">
    <property type="entry name" value="EGF"/>
    <property type="match status" value="3"/>
</dbReference>
<dbReference type="InterPro" id="IPR004263">
    <property type="entry name" value="Exostosin"/>
</dbReference>
<feature type="signal peptide" evidence="5">
    <location>
        <begin position="1"/>
        <end position="22"/>
    </location>
</feature>
<evidence type="ECO:0000256" key="3">
    <source>
        <dbReference type="ARBA" id="ARBA00023034"/>
    </source>
</evidence>
<dbReference type="EMBL" id="HBFB01009667">
    <property type="protein sequence ID" value="CAD8672841.1"/>
    <property type="molecule type" value="Transcribed_RNA"/>
</dbReference>
<comment type="caution">
    <text evidence="4">Lacks conserved residue(s) required for the propagation of feature annotation.</text>
</comment>
<evidence type="ECO:0000256" key="5">
    <source>
        <dbReference type="SAM" id="SignalP"/>
    </source>
</evidence>